<dbReference type="Gene3D" id="3.90.1150.10">
    <property type="entry name" value="Aspartate Aminotransferase, domain 1"/>
    <property type="match status" value="1"/>
</dbReference>
<dbReference type="PANTHER" id="PTHR46383:SF1">
    <property type="entry name" value="ASPARTATE AMINOTRANSFERASE"/>
    <property type="match status" value="1"/>
</dbReference>
<keyword evidence="4 6" id="KW-0808">Transferase</keyword>
<dbReference type="RefSeq" id="WP_072697215.1">
    <property type="nucleotide sequence ID" value="NZ_FRDI01000006.1"/>
</dbReference>
<dbReference type="SUPFAM" id="SSF53383">
    <property type="entry name" value="PLP-dependent transferases"/>
    <property type="match status" value="1"/>
</dbReference>
<comment type="cofactor">
    <cofactor evidence="1 6">
        <name>pyridoxal 5'-phosphate</name>
        <dbReference type="ChEBI" id="CHEBI:597326"/>
    </cofactor>
</comment>
<evidence type="ECO:0000313" key="9">
    <source>
        <dbReference type="Proteomes" id="UP000186469"/>
    </source>
</evidence>
<dbReference type="STRING" id="1121455.SAMN02745728_01531"/>
<dbReference type="GO" id="GO:0006520">
    <property type="term" value="P:amino acid metabolic process"/>
    <property type="evidence" value="ECO:0007669"/>
    <property type="project" value="InterPro"/>
</dbReference>
<dbReference type="InterPro" id="IPR050596">
    <property type="entry name" value="AspAT/PAT-like"/>
</dbReference>
<sequence>MDISQRLKKLKPSATLAVSAKAKKLKAEGKKILSLSLGEPDFNTPQHICDAAKKAIDDGFTRYTQSRGLPEVLEAVCGYFKKFYNVDANIDEVMLTNGGKQGLYNIFQTILNPGDEVLIPAPYWVSYPDMVELADAVPVTVAASAEENFKINVKSLEKRFTNKTKALILNSPSNPTGVCYTQEELDTLVKWAISKNLIVISDEIYDQLVYDPIKPISLSPWWKKSPNNIVIVNGLAKSFAMTGWRVGYVLGSEEIIKAMGKLQGQSTANVCSIAQKATQAALNGSFDCVKEMNKVFARRRDLAYSIISKWKDVTCPKPEGAFYIFPDVHKHYTPQVPDSTSLCNLLLEKAGVAAVPGIAFGDDRCIRLSYATDDKTLVEALEKIENILFKL</sequence>
<dbReference type="Proteomes" id="UP000186469">
    <property type="component" value="Unassembled WGS sequence"/>
</dbReference>
<dbReference type="PANTHER" id="PTHR46383">
    <property type="entry name" value="ASPARTATE AMINOTRANSFERASE"/>
    <property type="match status" value="1"/>
</dbReference>
<dbReference type="CDD" id="cd00609">
    <property type="entry name" value="AAT_like"/>
    <property type="match status" value="1"/>
</dbReference>
<keyword evidence="3 6" id="KW-0032">Aminotransferase</keyword>
<dbReference type="InterPro" id="IPR004838">
    <property type="entry name" value="NHTrfase_class1_PyrdxlP-BS"/>
</dbReference>
<reference evidence="8 9" key="1">
    <citation type="submission" date="2016-12" db="EMBL/GenBank/DDBJ databases">
        <authorList>
            <person name="Song W.-J."/>
            <person name="Kurnit D.M."/>
        </authorList>
    </citation>
    <scope>NUCLEOTIDE SEQUENCE [LARGE SCALE GENOMIC DNA]</scope>
    <source>
        <strain evidence="8 9">DSM 11393</strain>
    </source>
</reference>
<evidence type="ECO:0000313" key="8">
    <source>
        <dbReference type="EMBL" id="SHN65467.1"/>
    </source>
</evidence>
<dbReference type="InterPro" id="IPR015424">
    <property type="entry name" value="PyrdxlP-dep_Trfase"/>
</dbReference>
<evidence type="ECO:0000256" key="6">
    <source>
        <dbReference type="RuleBase" id="RU000481"/>
    </source>
</evidence>
<evidence type="ECO:0000256" key="4">
    <source>
        <dbReference type="ARBA" id="ARBA00022679"/>
    </source>
</evidence>
<dbReference type="Pfam" id="PF00155">
    <property type="entry name" value="Aminotran_1_2"/>
    <property type="match status" value="1"/>
</dbReference>
<organism evidence="8 9">
    <name type="scientific">Desulfovibrio litoralis DSM 11393</name>
    <dbReference type="NCBI Taxonomy" id="1121455"/>
    <lineage>
        <taxon>Bacteria</taxon>
        <taxon>Pseudomonadati</taxon>
        <taxon>Thermodesulfobacteriota</taxon>
        <taxon>Desulfovibrionia</taxon>
        <taxon>Desulfovibrionales</taxon>
        <taxon>Desulfovibrionaceae</taxon>
        <taxon>Desulfovibrio</taxon>
    </lineage>
</organism>
<dbReference type="GO" id="GO:0030170">
    <property type="term" value="F:pyridoxal phosphate binding"/>
    <property type="evidence" value="ECO:0007669"/>
    <property type="project" value="InterPro"/>
</dbReference>
<dbReference type="AlphaFoldDB" id="A0A1M7T471"/>
<feature type="domain" description="Aminotransferase class I/classII large" evidence="7">
    <location>
        <begin position="31"/>
        <end position="384"/>
    </location>
</feature>
<keyword evidence="5" id="KW-0663">Pyridoxal phosphate</keyword>
<dbReference type="PRINTS" id="PR00753">
    <property type="entry name" value="ACCSYNTHASE"/>
</dbReference>
<protein>
    <recommendedName>
        <fullName evidence="6">Aminotransferase</fullName>
        <ecNumber evidence="6">2.6.1.-</ecNumber>
    </recommendedName>
</protein>
<dbReference type="InterPro" id="IPR004839">
    <property type="entry name" value="Aminotransferase_I/II_large"/>
</dbReference>
<dbReference type="EC" id="2.6.1.-" evidence="6"/>
<dbReference type="FunFam" id="3.40.640.10:FF:000033">
    <property type="entry name" value="Aspartate aminotransferase"/>
    <property type="match status" value="1"/>
</dbReference>
<dbReference type="EMBL" id="FRDI01000006">
    <property type="protein sequence ID" value="SHN65467.1"/>
    <property type="molecule type" value="Genomic_DNA"/>
</dbReference>
<accession>A0A1M7T471</accession>
<dbReference type="InterPro" id="IPR015422">
    <property type="entry name" value="PyrdxlP-dep_Trfase_small"/>
</dbReference>
<evidence type="ECO:0000256" key="3">
    <source>
        <dbReference type="ARBA" id="ARBA00022576"/>
    </source>
</evidence>
<dbReference type="OrthoDB" id="9804474at2"/>
<dbReference type="InterPro" id="IPR015421">
    <property type="entry name" value="PyrdxlP-dep_Trfase_major"/>
</dbReference>
<gene>
    <name evidence="8" type="ORF">SAMN02745728_01531</name>
</gene>
<evidence type="ECO:0000259" key="7">
    <source>
        <dbReference type="Pfam" id="PF00155"/>
    </source>
</evidence>
<evidence type="ECO:0000256" key="2">
    <source>
        <dbReference type="ARBA" id="ARBA00007441"/>
    </source>
</evidence>
<name>A0A1M7T471_9BACT</name>
<dbReference type="PROSITE" id="PS00105">
    <property type="entry name" value="AA_TRANSFER_CLASS_1"/>
    <property type="match status" value="1"/>
</dbReference>
<proteinExistence type="inferred from homology"/>
<comment type="similarity">
    <text evidence="2 6">Belongs to the class-I pyridoxal-phosphate-dependent aminotransferase family.</text>
</comment>
<evidence type="ECO:0000256" key="1">
    <source>
        <dbReference type="ARBA" id="ARBA00001933"/>
    </source>
</evidence>
<keyword evidence="9" id="KW-1185">Reference proteome</keyword>
<evidence type="ECO:0000256" key="5">
    <source>
        <dbReference type="ARBA" id="ARBA00022898"/>
    </source>
</evidence>
<dbReference type="GO" id="GO:0008483">
    <property type="term" value="F:transaminase activity"/>
    <property type="evidence" value="ECO:0007669"/>
    <property type="project" value="UniProtKB-KW"/>
</dbReference>
<dbReference type="Gene3D" id="3.40.640.10">
    <property type="entry name" value="Type I PLP-dependent aspartate aminotransferase-like (Major domain)"/>
    <property type="match status" value="1"/>
</dbReference>